<dbReference type="SMART" id="SM00347">
    <property type="entry name" value="HTH_MARR"/>
    <property type="match status" value="1"/>
</dbReference>
<dbReference type="PROSITE" id="PS50995">
    <property type="entry name" value="HTH_MARR_2"/>
    <property type="match status" value="1"/>
</dbReference>
<evidence type="ECO:0000256" key="2">
    <source>
        <dbReference type="ARBA" id="ARBA00023125"/>
    </source>
</evidence>
<protein>
    <submittedName>
        <fullName evidence="5">DNA-binding transcriptional regulator, MarR family</fullName>
    </submittedName>
</protein>
<dbReference type="PRINTS" id="PR00598">
    <property type="entry name" value="HTHMARR"/>
</dbReference>
<feature type="domain" description="HTH marR-type" evidence="4">
    <location>
        <begin position="1"/>
        <end position="138"/>
    </location>
</feature>
<dbReference type="PANTHER" id="PTHR42756:SF1">
    <property type="entry name" value="TRANSCRIPTIONAL REPRESSOR OF EMRAB OPERON"/>
    <property type="match status" value="1"/>
</dbReference>
<dbReference type="Pfam" id="PF01047">
    <property type="entry name" value="MarR"/>
    <property type="match status" value="1"/>
</dbReference>
<dbReference type="GO" id="GO:0003677">
    <property type="term" value="F:DNA binding"/>
    <property type="evidence" value="ECO:0007669"/>
    <property type="project" value="UniProtKB-KW"/>
</dbReference>
<reference evidence="5 6" key="1">
    <citation type="submission" date="2017-01" db="EMBL/GenBank/DDBJ databases">
        <authorList>
            <person name="Varghese N."/>
            <person name="Submissions S."/>
        </authorList>
    </citation>
    <scope>NUCLEOTIDE SEQUENCE [LARGE SCALE GENOMIC DNA]</scope>
    <source>
        <strain evidence="5 6">ATCC 23464</strain>
    </source>
</reference>
<dbReference type="PROSITE" id="PS01117">
    <property type="entry name" value="HTH_MARR_1"/>
    <property type="match status" value="1"/>
</dbReference>
<dbReference type="InterPro" id="IPR023187">
    <property type="entry name" value="Tscrpt_reg_MarR-type_CS"/>
</dbReference>
<accession>A0ABY1JNF3</accession>
<dbReference type="RefSeq" id="WP_068581007.1">
    <property type="nucleotide sequence ID" value="NZ_FTNK01000002.1"/>
</dbReference>
<keyword evidence="3" id="KW-0804">Transcription</keyword>
<gene>
    <name evidence="5" type="ORF">SAMN05421578_102255</name>
</gene>
<organism evidence="5 6">
    <name type="scientific">Paenibacillus macquariensis</name>
    <dbReference type="NCBI Taxonomy" id="948756"/>
    <lineage>
        <taxon>Bacteria</taxon>
        <taxon>Bacillati</taxon>
        <taxon>Bacillota</taxon>
        <taxon>Bacilli</taxon>
        <taxon>Bacillales</taxon>
        <taxon>Paenibacillaceae</taxon>
        <taxon>Paenibacillus</taxon>
    </lineage>
</organism>
<comment type="caution">
    <text evidence="5">The sequence shown here is derived from an EMBL/GenBank/DDBJ whole genome shotgun (WGS) entry which is preliminary data.</text>
</comment>
<dbReference type="Proteomes" id="UP000186666">
    <property type="component" value="Unassembled WGS sequence"/>
</dbReference>
<keyword evidence="1" id="KW-0805">Transcription regulation</keyword>
<evidence type="ECO:0000256" key="3">
    <source>
        <dbReference type="ARBA" id="ARBA00023163"/>
    </source>
</evidence>
<name>A0ABY1JNF3_9BACL</name>
<evidence type="ECO:0000313" key="5">
    <source>
        <dbReference type="EMBL" id="SIQ49688.1"/>
    </source>
</evidence>
<dbReference type="SUPFAM" id="SSF46785">
    <property type="entry name" value="Winged helix' DNA-binding domain"/>
    <property type="match status" value="1"/>
</dbReference>
<keyword evidence="2 5" id="KW-0238">DNA-binding</keyword>
<dbReference type="PANTHER" id="PTHR42756">
    <property type="entry name" value="TRANSCRIPTIONAL REGULATOR, MARR"/>
    <property type="match status" value="1"/>
</dbReference>
<evidence type="ECO:0000313" key="6">
    <source>
        <dbReference type="Proteomes" id="UP000186666"/>
    </source>
</evidence>
<sequence length="143" mass="16131">MEPKIFDHVGVMIHLVDLEITNVLKNWLVPLQLAPEQYLVIALLLKKEGISQNDIANTLKKDKSSITRMLASLEQKGFIKRTGSAIDRRAVQVYLTDEGRALSDEVDRISSRTKELLNSGFTDEELTELKRLLMKVSGNVNPL</sequence>
<dbReference type="InterPro" id="IPR036390">
    <property type="entry name" value="WH_DNA-bd_sf"/>
</dbReference>
<evidence type="ECO:0000259" key="4">
    <source>
        <dbReference type="PROSITE" id="PS50995"/>
    </source>
</evidence>
<keyword evidence="6" id="KW-1185">Reference proteome</keyword>
<dbReference type="InterPro" id="IPR000835">
    <property type="entry name" value="HTH_MarR-typ"/>
</dbReference>
<dbReference type="Gene3D" id="1.10.10.10">
    <property type="entry name" value="Winged helix-like DNA-binding domain superfamily/Winged helix DNA-binding domain"/>
    <property type="match status" value="1"/>
</dbReference>
<dbReference type="EMBL" id="FTNK01000002">
    <property type="protein sequence ID" value="SIQ49688.1"/>
    <property type="molecule type" value="Genomic_DNA"/>
</dbReference>
<evidence type="ECO:0000256" key="1">
    <source>
        <dbReference type="ARBA" id="ARBA00023015"/>
    </source>
</evidence>
<proteinExistence type="predicted"/>
<dbReference type="InterPro" id="IPR036388">
    <property type="entry name" value="WH-like_DNA-bd_sf"/>
</dbReference>